<evidence type="ECO:0000256" key="4">
    <source>
        <dbReference type="PROSITE-ProRule" id="PRU00335"/>
    </source>
</evidence>
<dbReference type="SUPFAM" id="SSF46689">
    <property type="entry name" value="Homeodomain-like"/>
    <property type="match status" value="1"/>
</dbReference>
<dbReference type="Proteomes" id="UP001239215">
    <property type="component" value="Unassembled WGS sequence"/>
</dbReference>
<dbReference type="InterPro" id="IPR036271">
    <property type="entry name" value="Tet_transcr_reg_TetR-rel_C_sf"/>
</dbReference>
<comment type="caution">
    <text evidence="7">The sequence shown here is derived from an EMBL/GenBank/DDBJ whole genome shotgun (WGS) entry which is preliminary data.</text>
</comment>
<reference evidence="7" key="1">
    <citation type="submission" date="2023-07" db="EMBL/GenBank/DDBJ databases">
        <title>Functional and genomic diversity of the sorghum phyllosphere microbiome.</title>
        <authorList>
            <person name="Shade A."/>
        </authorList>
    </citation>
    <scope>NUCLEOTIDE SEQUENCE</scope>
    <source>
        <strain evidence="7">SORGH_AS_1067</strain>
    </source>
</reference>
<dbReference type="SUPFAM" id="SSF48498">
    <property type="entry name" value="Tetracyclin repressor-like, C-terminal domain"/>
    <property type="match status" value="1"/>
</dbReference>
<keyword evidence="2 4" id="KW-0238">DNA-binding</keyword>
<proteinExistence type="predicted"/>
<evidence type="ECO:0000256" key="1">
    <source>
        <dbReference type="ARBA" id="ARBA00023015"/>
    </source>
</evidence>
<feature type="DNA-binding region" description="H-T-H motif" evidence="4">
    <location>
        <begin position="58"/>
        <end position="77"/>
    </location>
</feature>
<keyword evidence="1" id="KW-0805">Transcription regulation</keyword>
<organism evidence="7 8">
    <name type="scientific">Nocardioides zeae</name>
    <dbReference type="NCBI Taxonomy" id="1457234"/>
    <lineage>
        <taxon>Bacteria</taxon>
        <taxon>Bacillati</taxon>
        <taxon>Actinomycetota</taxon>
        <taxon>Actinomycetes</taxon>
        <taxon>Propionibacteriales</taxon>
        <taxon>Nocardioidaceae</taxon>
        <taxon>Nocardioides</taxon>
    </lineage>
</organism>
<name>A0AAJ1TYB6_9ACTN</name>
<evidence type="ECO:0000259" key="6">
    <source>
        <dbReference type="PROSITE" id="PS50977"/>
    </source>
</evidence>
<dbReference type="Pfam" id="PF13305">
    <property type="entry name" value="TetR_C_33"/>
    <property type="match status" value="1"/>
</dbReference>
<dbReference type="PROSITE" id="PS50977">
    <property type="entry name" value="HTH_TETR_2"/>
    <property type="match status" value="1"/>
</dbReference>
<dbReference type="GO" id="GO:0003677">
    <property type="term" value="F:DNA binding"/>
    <property type="evidence" value="ECO:0007669"/>
    <property type="project" value="UniProtKB-UniRule"/>
</dbReference>
<accession>A0AAJ1TYB6</accession>
<dbReference type="Pfam" id="PF00440">
    <property type="entry name" value="TetR_N"/>
    <property type="match status" value="1"/>
</dbReference>
<evidence type="ECO:0000313" key="8">
    <source>
        <dbReference type="Proteomes" id="UP001239215"/>
    </source>
</evidence>
<evidence type="ECO:0000256" key="2">
    <source>
        <dbReference type="ARBA" id="ARBA00023125"/>
    </source>
</evidence>
<evidence type="ECO:0000256" key="5">
    <source>
        <dbReference type="SAM" id="MobiDB-lite"/>
    </source>
</evidence>
<sequence length="252" mass="27387">MDTSTDHSPGEVATGSSAAPDGAAGLSRRDRLRMATIEEIKAAARDLLLPPPGGADLSLRAVAREIGMTPSAIYRYFESRQDLIDALARDALESAGAALRVADEADSRASAFARAVTLASAYRRWCLDHRAEFALVFRDGQQTDALRVDTIAFYSVPLQVLSEELRADRIRIPEHTDALPTARPDVLELAANLAPEGIEPATMIYLVSVWAAVHGFVCLELFGHVPAILEDPEDAFEHHVRLVLRSVLAFDC</sequence>
<gene>
    <name evidence="7" type="ORF">QE405_001865</name>
</gene>
<dbReference type="InterPro" id="IPR025996">
    <property type="entry name" value="MT1864/Rv1816-like_C"/>
</dbReference>
<evidence type="ECO:0000313" key="7">
    <source>
        <dbReference type="EMBL" id="MDQ1104581.1"/>
    </source>
</evidence>
<evidence type="ECO:0000256" key="3">
    <source>
        <dbReference type="ARBA" id="ARBA00023163"/>
    </source>
</evidence>
<dbReference type="AlphaFoldDB" id="A0AAJ1TYB6"/>
<dbReference type="RefSeq" id="WP_307200044.1">
    <property type="nucleotide sequence ID" value="NZ_JAUTAN010000001.1"/>
</dbReference>
<feature type="region of interest" description="Disordered" evidence="5">
    <location>
        <begin position="1"/>
        <end position="25"/>
    </location>
</feature>
<feature type="domain" description="HTH tetR-type" evidence="6">
    <location>
        <begin position="34"/>
        <end position="95"/>
    </location>
</feature>
<dbReference type="Gene3D" id="1.10.357.10">
    <property type="entry name" value="Tetracycline Repressor, domain 2"/>
    <property type="match status" value="1"/>
</dbReference>
<dbReference type="EMBL" id="JAUTAN010000001">
    <property type="protein sequence ID" value="MDQ1104581.1"/>
    <property type="molecule type" value="Genomic_DNA"/>
</dbReference>
<dbReference type="InterPro" id="IPR001647">
    <property type="entry name" value="HTH_TetR"/>
</dbReference>
<keyword evidence="3" id="KW-0804">Transcription</keyword>
<dbReference type="InterPro" id="IPR009057">
    <property type="entry name" value="Homeodomain-like_sf"/>
</dbReference>
<protein>
    <submittedName>
        <fullName evidence="7">AcrR family transcriptional regulator</fullName>
    </submittedName>
</protein>